<organism evidence="1 2">
    <name type="scientific">Ajellomyces capsulatus (strain H88)</name>
    <name type="common">Darling's disease fungus</name>
    <name type="synonym">Histoplasma capsulatum</name>
    <dbReference type="NCBI Taxonomy" id="544711"/>
    <lineage>
        <taxon>Eukaryota</taxon>
        <taxon>Fungi</taxon>
        <taxon>Dikarya</taxon>
        <taxon>Ascomycota</taxon>
        <taxon>Pezizomycotina</taxon>
        <taxon>Eurotiomycetes</taxon>
        <taxon>Eurotiomycetidae</taxon>
        <taxon>Onygenales</taxon>
        <taxon>Ajellomycetaceae</taxon>
        <taxon>Histoplasma</taxon>
    </lineage>
</organism>
<name>A0A8A1LWI3_AJEC8</name>
<protein>
    <submittedName>
        <fullName evidence="1">No significant blast hit</fullName>
    </submittedName>
</protein>
<reference evidence="1" key="1">
    <citation type="submission" date="2021-01" db="EMBL/GenBank/DDBJ databases">
        <title>Chromosome-level genome assembly of a human fungal pathogen reveals clustering of transcriptionally co-regulated genes.</title>
        <authorList>
            <person name="Voorhies M."/>
            <person name="Cohen S."/>
            <person name="Shea T.P."/>
            <person name="Petrus S."/>
            <person name="Munoz J.F."/>
            <person name="Poplawski S."/>
            <person name="Goldman W.E."/>
            <person name="Michael T."/>
            <person name="Cuomo C.A."/>
            <person name="Sil A."/>
            <person name="Beyhan S."/>
        </authorList>
    </citation>
    <scope>NUCLEOTIDE SEQUENCE</scope>
    <source>
        <strain evidence="1">H88</strain>
    </source>
</reference>
<evidence type="ECO:0000313" key="1">
    <source>
        <dbReference type="EMBL" id="QSS57575.1"/>
    </source>
</evidence>
<dbReference type="Proteomes" id="UP000663419">
    <property type="component" value="Chromosome 6"/>
</dbReference>
<gene>
    <name evidence="1" type="ORF">I7I53_11801</name>
</gene>
<dbReference type="VEuPathDB" id="FungiDB:I7I53_11801"/>
<evidence type="ECO:0000313" key="2">
    <source>
        <dbReference type="Proteomes" id="UP000663419"/>
    </source>
</evidence>
<accession>A0A8A1LWI3</accession>
<dbReference type="EMBL" id="CP069107">
    <property type="protein sequence ID" value="QSS57575.1"/>
    <property type="molecule type" value="Genomic_DNA"/>
</dbReference>
<proteinExistence type="predicted"/>
<dbReference type="AlphaFoldDB" id="A0A8A1LWI3"/>
<sequence length="81" mass="8675">MERCSSEFRTGLGGNLGTILLRRPSWITIPPFFGDPSLSVCLPGISGNNTSFLPVYALQLRSGILRGSVGSLRGVSTCIIY</sequence>